<proteinExistence type="predicted"/>
<evidence type="ECO:0000256" key="1">
    <source>
        <dbReference type="SAM" id="MobiDB-lite"/>
    </source>
</evidence>
<dbReference type="Pfam" id="PF21647">
    <property type="entry name" value="DUF6857"/>
    <property type="match status" value="1"/>
</dbReference>
<sequence>VPRKSTSERTVSKEEPIVKSSKVERKKSSAEASTNGLPGNLVKVSLSDRRLTEGGASWSSLPSFLAKLSKPYRVIPGTIYVPSGHLQMYTPRDVLTLDLLKSSAKVSANGLPGNLVKVSLSNKRLTDGGAFWSSLPSSLAKLGKMRFFMLGYKARESHFDSVLRSLTRKPMTLPLATRPFGGGALWKLVLNSNELKSSSTIEAMQEATAAETLLQCISTYSELRSSAKEDNPQLAVEHFFALHASLNNAHLISESLSKTTQLASSSDNEDI</sequence>
<dbReference type="PANTHER" id="PTHR31928:SF4">
    <property type="entry name" value="OS08G0541500 PROTEIN"/>
    <property type="match status" value="1"/>
</dbReference>
<dbReference type="InterPro" id="IPR049172">
    <property type="entry name" value="DUF6857_pln"/>
</dbReference>
<dbReference type="AlphaFoldDB" id="A0A699JCR1"/>
<name>A0A699JCR1_TANCI</name>
<feature type="compositionally biased region" description="Basic and acidic residues" evidence="1">
    <location>
        <begin position="1"/>
        <end position="29"/>
    </location>
</feature>
<accession>A0A699JCR1</accession>
<dbReference type="InterPro" id="IPR010341">
    <property type="entry name" value="DUF936_pln"/>
</dbReference>
<evidence type="ECO:0000313" key="3">
    <source>
        <dbReference type="EMBL" id="GFA25601.1"/>
    </source>
</evidence>
<feature type="non-terminal residue" evidence="3">
    <location>
        <position position="271"/>
    </location>
</feature>
<reference evidence="3" key="1">
    <citation type="journal article" date="2019" name="Sci. Rep.">
        <title>Draft genome of Tanacetum cinerariifolium, the natural source of mosquito coil.</title>
        <authorList>
            <person name="Yamashiro T."/>
            <person name="Shiraishi A."/>
            <person name="Satake H."/>
            <person name="Nakayama K."/>
        </authorList>
    </citation>
    <scope>NUCLEOTIDE SEQUENCE</scope>
</reference>
<feature type="domain" description="DUF6857" evidence="2">
    <location>
        <begin position="194"/>
        <end position="268"/>
    </location>
</feature>
<dbReference type="EMBL" id="BKCJ010393514">
    <property type="protein sequence ID" value="GFA25601.1"/>
    <property type="molecule type" value="Genomic_DNA"/>
</dbReference>
<gene>
    <name evidence="3" type="ORF">Tci_597573</name>
</gene>
<comment type="caution">
    <text evidence="3">The sequence shown here is derived from an EMBL/GenBank/DDBJ whole genome shotgun (WGS) entry which is preliminary data.</text>
</comment>
<evidence type="ECO:0000259" key="2">
    <source>
        <dbReference type="Pfam" id="PF21647"/>
    </source>
</evidence>
<protein>
    <recommendedName>
        <fullName evidence="2">DUF6857 domain-containing protein</fullName>
    </recommendedName>
</protein>
<dbReference type="PANTHER" id="PTHR31928">
    <property type="entry name" value="EXPRESSED PROTEIN"/>
    <property type="match status" value="1"/>
</dbReference>
<feature type="region of interest" description="Disordered" evidence="1">
    <location>
        <begin position="1"/>
        <end position="39"/>
    </location>
</feature>
<feature type="non-terminal residue" evidence="3">
    <location>
        <position position="1"/>
    </location>
</feature>
<organism evidence="3">
    <name type="scientific">Tanacetum cinerariifolium</name>
    <name type="common">Dalmatian daisy</name>
    <name type="synonym">Chrysanthemum cinerariifolium</name>
    <dbReference type="NCBI Taxonomy" id="118510"/>
    <lineage>
        <taxon>Eukaryota</taxon>
        <taxon>Viridiplantae</taxon>
        <taxon>Streptophyta</taxon>
        <taxon>Embryophyta</taxon>
        <taxon>Tracheophyta</taxon>
        <taxon>Spermatophyta</taxon>
        <taxon>Magnoliopsida</taxon>
        <taxon>eudicotyledons</taxon>
        <taxon>Gunneridae</taxon>
        <taxon>Pentapetalae</taxon>
        <taxon>asterids</taxon>
        <taxon>campanulids</taxon>
        <taxon>Asterales</taxon>
        <taxon>Asteraceae</taxon>
        <taxon>Asteroideae</taxon>
        <taxon>Anthemideae</taxon>
        <taxon>Anthemidinae</taxon>
        <taxon>Tanacetum</taxon>
    </lineage>
</organism>